<dbReference type="GO" id="GO:0016799">
    <property type="term" value="F:hydrolase activity, hydrolyzing N-glycosyl compounds"/>
    <property type="evidence" value="ECO:0007669"/>
    <property type="project" value="TreeGrafter"/>
</dbReference>
<comment type="catalytic activity">
    <reaction evidence="4 6">
        <text>N(6)-(dimethylallyl)adenosine 5'-phosphate + H2O = N(6)-dimethylallyladenine + D-ribose 5-phosphate</text>
        <dbReference type="Rhea" id="RHEA:48560"/>
        <dbReference type="ChEBI" id="CHEBI:15377"/>
        <dbReference type="ChEBI" id="CHEBI:17660"/>
        <dbReference type="ChEBI" id="CHEBI:57526"/>
        <dbReference type="ChEBI" id="CHEBI:78346"/>
        <dbReference type="EC" id="3.2.2.n1"/>
    </reaction>
</comment>
<evidence type="ECO:0000256" key="4">
    <source>
        <dbReference type="ARBA" id="ARBA00047718"/>
    </source>
</evidence>
<evidence type="ECO:0000256" key="3">
    <source>
        <dbReference type="ARBA" id="ARBA00022712"/>
    </source>
</evidence>
<protein>
    <recommendedName>
        <fullName evidence="2 6">Cytokinin riboside 5'-monophosphate phosphoribohydrolase</fullName>
        <ecNumber evidence="2 6">3.2.2.n1</ecNumber>
    </recommendedName>
</protein>
<comment type="function">
    <text evidence="6">Cytokinin-activating enzyme working in the direct activation pathway. Phosphoribohydrolase that converts inactive cytokinin nucleotides to the biologically active free-base forms.</text>
</comment>
<dbReference type="GO" id="GO:0005829">
    <property type="term" value="C:cytosol"/>
    <property type="evidence" value="ECO:0007669"/>
    <property type="project" value="TreeGrafter"/>
</dbReference>
<dbReference type="AlphaFoldDB" id="A0A835J0M0"/>
<dbReference type="GO" id="GO:0009691">
    <property type="term" value="P:cytokinin biosynthetic process"/>
    <property type="evidence" value="ECO:0007669"/>
    <property type="project" value="UniProtKB-UniRule"/>
</dbReference>
<evidence type="ECO:0000256" key="2">
    <source>
        <dbReference type="ARBA" id="ARBA00012205"/>
    </source>
</evidence>
<dbReference type="SUPFAM" id="SSF102405">
    <property type="entry name" value="MCP/YpsA-like"/>
    <property type="match status" value="1"/>
</dbReference>
<dbReference type="InterPro" id="IPR005269">
    <property type="entry name" value="LOG"/>
</dbReference>
<evidence type="ECO:0000256" key="1">
    <source>
        <dbReference type="ARBA" id="ARBA00006763"/>
    </source>
</evidence>
<dbReference type="Proteomes" id="UP000631114">
    <property type="component" value="Unassembled WGS sequence"/>
</dbReference>
<proteinExistence type="inferred from homology"/>
<reference evidence="7 8" key="1">
    <citation type="submission" date="2020-10" db="EMBL/GenBank/DDBJ databases">
        <title>The Coptis chinensis genome and diversification of protoberbering-type alkaloids.</title>
        <authorList>
            <person name="Wang B."/>
            <person name="Shu S."/>
            <person name="Song C."/>
            <person name="Liu Y."/>
        </authorList>
    </citation>
    <scope>NUCLEOTIDE SEQUENCE [LARGE SCALE GENOMIC DNA]</scope>
    <source>
        <strain evidence="7">HL-2020</strain>
        <tissue evidence="7">Leaf</tissue>
    </source>
</reference>
<evidence type="ECO:0000313" key="8">
    <source>
        <dbReference type="Proteomes" id="UP000631114"/>
    </source>
</evidence>
<comment type="similarity">
    <text evidence="1 6">Belongs to the LOG family.</text>
</comment>
<comment type="caution">
    <text evidence="7">The sequence shown here is derived from an EMBL/GenBank/DDBJ whole genome shotgun (WGS) entry which is preliminary data.</text>
</comment>
<dbReference type="NCBIfam" id="TIGR00730">
    <property type="entry name" value="Rossman fold protein, TIGR00730 family"/>
    <property type="match status" value="1"/>
</dbReference>
<keyword evidence="8" id="KW-1185">Reference proteome</keyword>
<dbReference type="Pfam" id="PF03641">
    <property type="entry name" value="Lysine_decarbox"/>
    <property type="match status" value="1"/>
</dbReference>
<evidence type="ECO:0000256" key="5">
    <source>
        <dbReference type="ARBA" id="ARBA00049153"/>
    </source>
</evidence>
<name>A0A835J0M0_9MAGN</name>
<keyword evidence="6" id="KW-0378">Hydrolase</keyword>
<dbReference type="EMBL" id="JADFTS010000001">
    <property type="protein sequence ID" value="KAF9625727.1"/>
    <property type="molecule type" value="Genomic_DNA"/>
</dbReference>
<dbReference type="EC" id="3.2.2.n1" evidence="2 6"/>
<keyword evidence="3 6" id="KW-0203">Cytokinin biosynthesis</keyword>
<accession>A0A835J0M0</accession>
<comment type="catalytic activity">
    <reaction evidence="5 6">
        <text>9-ribosyl-trans-zeatin 5'-phosphate + H2O = trans-zeatin + D-ribose 5-phosphate</text>
        <dbReference type="Rhea" id="RHEA:48564"/>
        <dbReference type="ChEBI" id="CHEBI:15377"/>
        <dbReference type="ChEBI" id="CHEBI:16522"/>
        <dbReference type="ChEBI" id="CHEBI:78346"/>
        <dbReference type="ChEBI" id="CHEBI:87947"/>
        <dbReference type="EC" id="3.2.2.n1"/>
    </reaction>
</comment>
<gene>
    <name evidence="7" type="ORF">IFM89_026535</name>
</gene>
<organism evidence="7 8">
    <name type="scientific">Coptis chinensis</name>
    <dbReference type="NCBI Taxonomy" id="261450"/>
    <lineage>
        <taxon>Eukaryota</taxon>
        <taxon>Viridiplantae</taxon>
        <taxon>Streptophyta</taxon>
        <taxon>Embryophyta</taxon>
        <taxon>Tracheophyta</taxon>
        <taxon>Spermatophyta</taxon>
        <taxon>Magnoliopsida</taxon>
        <taxon>Ranunculales</taxon>
        <taxon>Ranunculaceae</taxon>
        <taxon>Coptidoideae</taxon>
        <taxon>Coptis</taxon>
    </lineage>
</organism>
<evidence type="ECO:0000313" key="7">
    <source>
        <dbReference type="EMBL" id="KAF9625727.1"/>
    </source>
</evidence>
<dbReference type="Gene3D" id="3.40.50.450">
    <property type="match status" value="1"/>
</dbReference>
<dbReference type="InterPro" id="IPR031100">
    <property type="entry name" value="LOG_fam"/>
</dbReference>
<evidence type="ECO:0000256" key="6">
    <source>
        <dbReference type="RuleBase" id="RU363015"/>
    </source>
</evidence>
<dbReference type="GO" id="GO:0005634">
    <property type="term" value="C:nucleus"/>
    <property type="evidence" value="ECO:0007669"/>
    <property type="project" value="TreeGrafter"/>
</dbReference>
<sequence length="150" mass="16618">MRPIRLPEPPSTSSIGMLEIFEGGIYSVIRRAVIIGNGFSGAENQRIGLVRAVGLSNHQSFYITGETVGEVKPVADMHRRKAEMARHSDCFIALPGGYGTLEELLEVITWAQLGIHDKPVGLLNVDGYYNYFLTFHILHLILISLNHNST</sequence>
<dbReference type="PANTHER" id="PTHR31223">
    <property type="entry name" value="LOG FAMILY PROTEIN YJL055W"/>
    <property type="match status" value="1"/>
</dbReference>
<dbReference type="PANTHER" id="PTHR31223:SF14">
    <property type="entry name" value="CYTOKININ RIBOSIDE 5'-MONOPHOSPHATE PHOSPHORIBOHYDROLASE LOG5"/>
    <property type="match status" value="1"/>
</dbReference>
<dbReference type="OrthoDB" id="414463at2759"/>